<protein>
    <submittedName>
        <fullName evidence="1">Uncharacterized protein</fullName>
    </submittedName>
</protein>
<name>Q2SDH4_HAHCH</name>
<organism evidence="1 2">
    <name type="scientific">Hahella chejuensis (strain KCTC 2396)</name>
    <dbReference type="NCBI Taxonomy" id="349521"/>
    <lineage>
        <taxon>Bacteria</taxon>
        <taxon>Pseudomonadati</taxon>
        <taxon>Pseudomonadota</taxon>
        <taxon>Gammaproteobacteria</taxon>
        <taxon>Oceanospirillales</taxon>
        <taxon>Hahellaceae</taxon>
        <taxon>Hahella</taxon>
    </lineage>
</organism>
<dbReference type="Proteomes" id="UP000000238">
    <property type="component" value="Chromosome"/>
</dbReference>
<accession>Q2SDH4</accession>
<reference evidence="1 2" key="1">
    <citation type="journal article" date="2005" name="Nucleic Acids Res.">
        <title>Genomic blueprint of Hahella chejuensis, a marine microbe producing an algicidal agent.</title>
        <authorList>
            <person name="Jeong H."/>
            <person name="Yim J.H."/>
            <person name="Lee C."/>
            <person name="Choi S.-H."/>
            <person name="Park Y.K."/>
            <person name="Yoon S.H."/>
            <person name="Hur C.-G."/>
            <person name="Kang H.-Y."/>
            <person name="Kim D."/>
            <person name="Lee H.H."/>
            <person name="Park K.H."/>
            <person name="Park S.-H."/>
            <person name="Park H.-S."/>
            <person name="Lee H.K."/>
            <person name="Oh T.K."/>
            <person name="Kim J.F."/>
        </authorList>
    </citation>
    <scope>NUCLEOTIDE SEQUENCE [LARGE SCALE GENOMIC DNA]</scope>
    <source>
        <strain evidence="1 2">KCTC 2396</strain>
    </source>
</reference>
<sequence>MSVTTMFQDQVQKTRGFVDRVKDVYSRAYDKALQTGKGGLAGATRIGAALEPKVRHSIDSAHHIFDSINQSLADKAIPECRRSNVESARLEEKSYAARHGVNDAGASRRDI</sequence>
<dbReference type="EMBL" id="CP000155">
    <property type="protein sequence ID" value="ABC31300.1"/>
    <property type="molecule type" value="Genomic_DNA"/>
</dbReference>
<evidence type="ECO:0000313" key="2">
    <source>
        <dbReference type="Proteomes" id="UP000000238"/>
    </source>
</evidence>
<dbReference type="AlphaFoldDB" id="Q2SDH4"/>
<gene>
    <name evidence="1" type="ordered locus">HCH_04599</name>
</gene>
<dbReference type="KEGG" id="hch:HCH_04599"/>
<dbReference type="RefSeq" id="WP_011398365.1">
    <property type="nucleotide sequence ID" value="NC_007645.1"/>
</dbReference>
<dbReference type="HOGENOM" id="CLU_2154819_0_0_6"/>
<dbReference type="OrthoDB" id="6197478at2"/>
<proteinExistence type="predicted"/>
<dbReference type="STRING" id="349521.HCH_04599"/>
<evidence type="ECO:0000313" key="1">
    <source>
        <dbReference type="EMBL" id="ABC31300.1"/>
    </source>
</evidence>
<keyword evidence="2" id="KW-1185">Reference proteome</keyword>